<sequence>MRRKTMWFWVIVLILVGGIVYGLSFWQTSSGVKPPLPTVKVGSVTAEVKQSTYCWANGDEAVCEDHALPEPDDLQIVTVEPGATIDVSFHEAPDNETFHQIVDGELIPAERIVPSEPGVYLFETGGDWANGDSRYVFGVEVTE</sequence>
<comment type="caution">
    <text evidence="2">The sequence shown here is derived from an EMBL/GenBank/DDBJ whole genome shotgun (WGS) entry which is preliminary data.</text>
</comment>
<reference evidence="2 3" key="1">
    <citation type="submission" date="2022-07" db="EMBL/GenBank/DDBJ databases">
        <title>Genomic and pangenome structural analysis of the polyextremophile Exiguobacterium.</title>
        <authorList>
            <person name="Shen L."/>
        </authorList>
    </citation>
    <scope>NUCLEOTIDE SEQUENCE [LARGE SCALE GENOMIC DNA]</scope>
    <source>
        <strain evidence="2 3">12_1</strain>
    </source>
</reference>
<evidence type="ECO:0000256" key="1">
    <source>
        <dbReference type="SAM" id="Phobius"/>
    </source>
</evidence>
<keyword evidence="1" id="KW-0812">Transmembrane</keyword>
<name>A0ABT2KYS7_9BACL</name>
<dbReference type="Proteomes" id="UP001206821">
    <property type="component" value="Unassembled WGS sequence"/>
</dbReference>
<feature type="transmembrane region" description="Helical" evidence="1">
    <location>
        <begin position="7"/>
        <end position="26"/>
    </location>
</feature>
<keyword evidence="3" id="KW-1185">Reference proteome</keyword>
<gene>
    <name evidence="2" type="ORF">NQG31_11020</name>
</gene>
<organism evidence="2 3">
    <name type="scientific">Exiguobacterium alkaliphilum</name>
    <dbReference type="NCBI Taxonomy" id="1428684"/>
    <lineage>
        <taxon>Bacteria</taxon>
        <taxon>Bacillati</taxon>
        <taxon>Bacillota</taxon>
        <taxon>Bacilli</taxon>
        <taxon>Bacillales</taxon>
        <taxon>Bacillales Family XII. Incertae Sedis</taxon>
        <taxon>Exiguobacterium</taxon>
    </lineage>
</organism>
<evidence type="ECO:0000313" key="2">
    <source>
        <dbReference type="EMBL" id="MCT4796084.1"/>
    </source>
</evidence>
<keyword evidence="1" id="KW-1133">Transmembrane helix</keyword>
<protein>
    <recommendedName>
        <fullName evidence="4">EfeO-type cupredoxin-like domain-containing protein</fullName>
    </recommendedName>
</protein>
<accession>A0ABT2KYS7</accession>
<dbReference type="EMBL" id="JANIEK010000047">
    <property type="protein sequence ID" value="MCT4796084.1"/>
    <property type="molecule type" value="Genomic_DNA"/>
</dbReference>
<keyword evidence="1" id="KW-0472">Membrane</keyword>
<dbReference type="RefSeq" id="WP_034816036.1">
    <property type="nucleotide sequence ID" value="NZ_CP073101.1"/>
</dbReference>
<evidence type="ECO:0008006" key="4">
    <source>
        <dbReference type="Google" id="ProtNLM"/>
    </source>
</evidence>
<evidence type="ECO:0000313" key="3">
    <source>
        <dbReference type="Proteomes" id="UP001206821"/>
    </source>
</evidence>
<proteinExistence type="predicted"/>